<dbReference type="STRING" id="1798542.A3F54_05445"/>
<evidence type="ECO:0000256" key="2">
    <source>
        <dbReference type="ARBA" id="ARBA00022692"/>
    </source>
</evidence>
<dbReference type="PANTHER" id="PTHR12714">
    <property type="entry name" value="PROTEIN-S ISOPRENYLCYSTEINE O-METHYLTRANSFERASE"/>
    <property type="match status" value="1"/>
</dbReference>
<dbReference type="GO" id="GO:0016020">
    <property type="term" value="C:membrane"/>
    <property type="evidence" value="ECO:0007669"/>
    <property type="project" value="UniProtKB-SubCell"/>
</dbReference>
<feature type="non-terminal residue" evidence="6">
    <location>
        <position position="1"/>
    </location>
</feature>
<dbReference type="EMBL" id="MHKD01000013">
    <property type="protein sequence ID" value="OGY84523.1"/>
    <property type="molecule type" value="Genomic_DNA"/>
</dbReference>
<evidence type="ECO:0008006" key="8">
    <source>
        <dbReference type="Google" id="ProtNLM"/>
    </source>
</evidence>
<dbReference type="InterPro" id="IPR007269">
    <property type="entry name" value="ICMT_MeTrfase"/>
</dbReference>
<evidence type="ECO:0000256" key="1">
    <source>
        <dbReference type="ARBA" id="ARBA00004141"/>
    </source>
</evidence>
<evidence type="ECO:0000313" key="6">
    <source>
        <dbReference type="EMBL" id="OGY84523.1"/>
    </source>
</evidence>
<feature type="transmembrane region" description="Helical" evidence="5">
    <location>
        <begin position="98"/>
        <end position="122"/>
    </location>
</feature>
<evidence type="ECO:0000256" key="5">
    <source>
        <dbReference type="SAM" id="Phobius"/>
    </source>
</evidence>
<dbReference type="Proteomes" id="UP000176952">
    <property type="component" value="Unassembled WGS sequence"/>
</dbReference>
<organism evidence="6 7">
    <name type="scientific">Candidatus Kerfeldbacteria bacterium RIFCSPHIGHO2_12_FULL_48_17</name>
    <dbReference type="NCBI Taxonomy" id="1798542"/>
    <lineage>
        <taxon>Bacteria</taxon>
        <taxon>Candidatus Kerfeldiibacteriota</taxon>
    </lineage>
</organism>
<proteinExistence type="predicted"/>
<comment type="subcellular location">
    <subcellularLocation>
        <location evidence="1">Membrane</location>
        <topology evidence="1">Multi-pass membrane protein</topology>
    </subcellularLocation>
</comment>
<keyword evidence="4 5" id="KW-0472">Membrane</keyword>
<keyword evidence="3 5" id="KW-1133">Transmembrane helix</keyword>
<accession>A0A1G2B5Q8</accession>
<dbReference type="AlphaFoldDB" id="A0A1G2B5Q8"/>
<reference evidence="6 7" key="1">
    <citation type="journal article" date="2016" name="Nat. Commun.">
        <title>Thousands of microbial genomes shed light on interconnected biogeochemical processes in an aquifer system.</title>
        <authorList>
            <person name="Anantharaman K."/>
            <person name="Brown C.T."/>
            <person name="Hug L.A."/>
            <person name="Sharon I."/>
            <person name="Castelle C.J."/>
            <person name="Probst A.J."/>
            <person name="Thomas B.C."/>
            <person name="Singh A."/>
            <person name="Wilkins M.J."/>
            <person name="Karaoz U."/>
            <person name="Brodie E.L."/>
            <person name="Williams K.H."/>
            <person name="Hubbard S.S."/>
            <person name="Banfield J.F."/>
        </authorList>
    </citation>
    <scope>NUCLEOTIDE SEQUENCE [LARGE SCALE GENOMIC DNA]</scope>
</reference>
<feature type="transmembrane region" description="Helical" evidence="5">
    <location>
        <begin position="143"/>
        <end position="170"/>
    </location>
</feature>
<gene>
    <name evidence="6" type="ORF">A3F54_05445</name>
</gene>
<keyword evidence="2 5" id="KW-0812">Transmembrane</keyword>
<sequence length="202" mass="23284">AYMTGTIINGIITDQWRIVLISIILFLLFLVPLSFRRKAKWAEYGLVAAFFVSLFVEMYGVPLTILFASKYFFTNPDALPPNVVEFNWLGVGFGMDAAMVYAAFIMLAGSLVIAVCWVSLYRNSKKHELVTTGIYAFSRHPQYVGFLMVIIGWFIGWPTILTAIFTPILVYKYIRVGYKEEKEMMKKFPEYAEYKQRVPFMI</sequence>
<dbReference type="PANTHER" id="PTHR12714:SF9">
    <property type="entry name" value="PROTEIN-S-ISOPRENYLCYSTEINE O-METHYLTRANSFERASE"/>
    <property type="match status" value="1"/>
</dbReference>
<name>A0A1G2B5Q8_9BACT</name>
<dbReference type="GO" id="GO:0004671">
    <property type="term" value="F:protein C-terminal S-isoprenylcysteine carboxyl O-methyltransferase activity"/>
    <property type="evidence" value="ECO:0007669"/>
    <property type="project" value="InterPro"/>
</dbReference>
<evidence type="ECO:0000256" key="3">
    <source>
        <dbReference type="ARBA" id="ARBA00022989"/>
    </source>
</evidence>
<feature type="transmembrane region" description="Helical" evidence="5">
    <location>
        <begin position="16"/>
        <end position="35"/>
    </location>
</feature>
<comment type="caution">
    <text evidence="6">The sequence shown here is derived from an EMBL/GenBank/DDBJ whole genome shotgun (WGS) entry which is preliminary data.</text>
</comment>
<evidence type="ECO:0000256" key="4">
    <source>
        <dbReference type="ARBA" id="ARBA00023136"/>
    </source>
</evidence>
<dbReference type="Gene3D" id="1.20.120.1630">
    <property type="match status" value="1"/>
</dbReference>
<protein>
    <recommendedName>
        <fullName evidence="8">Isoprenylcysteine carboxyl methyltransferase</fullName>
    </recommendedName>
</protein>
<dbReference type="Pfam" id="PF04140">
    <property type="entry name" value="ICMT"/>
    <property type="match status" value="1"/>
</dbReference>
<evidence type="ECO:0000313" key="7">
    <source>
        <dbReference type="Proteomes" id="UP000176952"/>
    </source>
</evidence>
<feature type="transmembrane region" description="Helical" evidence="5">
    <location>
        <begin position="47"/>
        <end position="73"/>
    </location>
</feature>